<gene>
    <name evidence="1" type="ORF">M9Y10_017821</name>
</gene>
<reference evidence="1 2" key="1">
    <citation type="submission" date="2024-04" db="EMBL/GenBank/DDBJ databases">
        <title>Tritrichomonas musculus Genome.</title>
        <authorList>
            <person name="Alves-Ferreira E."/>
            <person name="Grigg M."/>
            <person name="Lorenzi H."/>
            <person name="Galac M."/>
        </authorList>
    </citation>
    <scope>NUCLEOTIDE SEQUENCE [LARGE SCALE GENOMIC DNA]</scope>
    <source>
        <strain evidence="1 2">EAF2021</strain>
    </source>
</reference>
<dbReference type="Proteomes" id="UP001470230">
    <property type="component" value="Unassembled WGS sequence"/>
</dbReference>
<dbReference type="EMBL" id="JAPFFF010000023">
    <property type="protein sequence ID" value="KAK8852829.1"/>
    <property type="molecule type" value="Genomic_DNA"/>
</dbReference>
<name>A0ABR2HVD8_9EUKA</name>
<proteinExistence type="predicted"/>
<sequence length="152" mass="17659">MNAGDNSASFSISDLRKIVKEMEDQGDESNQSNACFLKDSIKETLAQMEKYQEKQEITIKSINESIEQIKKQQDLFTKLMNESLEQLKKNQYLLKKSIRKSNDNTIKDSINQIEQQHGAFKVQLEKLQDQSDKEHCEFITICDNFKNISSKM</sequence>
<comment type="caution">
    <text evidence="1">The sequence shown here is derived from an EMBL/GenBank/DDBJ whole genome shotgun (WGS) entry which is preliminary data.</text>
</comment>
<protein>
    <submittedName>
        <fullName evidence="1">Uncharacterized protein</fullName>
    </submittedName>
</protein>
<organism evidence="1 2">
    <name type="scientific">Tritrichomonas musculus</name>
    <dbReference type="NCBI Taxonomy" id="1915356"/>
    <lineage>
        <taxon>Eukaryota</taxon>
        <taxon>Metamonada</taxon>
        <taxon>Parabasalia</taxon>
        <taxon>Tritrichomonadida</taxon>
        <taxon>Tritrichomonadidae</taxon>
        <taxon>Tritrichomonas</taxon>
    </lineage>
</organism>
<accession>A0ABR2HVD8</accession>
<keyword evidence="2" id="KW-1185">Reference proteome</keyword>
<evidence type="ECO:0000313" key="1">
    <source>
        <dbReference type="EMBL" id="KAK8852829.1"/>
    </source>
</evidence>
<evidence type="ECO:0000313" key="2">
    <source>
        <dbReference type="Proteomes" id="UP001470230"/>
    </source>
</evidence>